<feature type="compositionally biased region" description="Basic residues" evidence="1">
    <location>
        <begin position="333"/>
        <end position="344"/>
    </location>
</feature>
<feature type="region of interest" description="Disordered" evidence="1">
    <location>
        <begin position="252"/>
        <end position="273"/>
    </location>
</feature>
<feature type="region of interest" description="Disordered" evidence="1">
    <location>
        <begin position="308"/>
        <end position="354"/>
    </location>
</feature>
<accession>A0A1X6NPQ6</accession>
<protein>
    <submittedName>
        <fullName evidence="2">Uncharacterized protein</fullName>
    </submittedName>
</protein>
<sequence length="504" mass="54286">MRRGRARPPPAAASASSAALAFAGLSCRYRTSVSSTTKSGLAAAAAGARRGRPPPPPRLVGLARVAGGEQLRRERRIDLWRRRRRRRRRPPPPPNDRPNAGLLLPRNRLGRPPLPVLVVGKRGGGVGGLAVQPQVDKKAVEVGLGKRRPPQRLEAEVPKLRGRHKLVVCIHRVGRAADGQRAGAAGAGAGPPRHPPRARRRLLCLVSLVGERVEVGTPPRRRPERRDVVGAHARRLDGDAHEAAAARDGRVGDARVGLDGGDRVPRGPPPHLDRVRVGRQRVAAVGVELERHDRRRVAVVLDEPRRRGPQVKEEHVAAARADADGQAVGRVKAERRHRRRRRGGGVRAGARGRGNARLRERGGHVEAPGGAVAPRRARQRAGVPHFHNAAVAAKGDEVVDGVDSNDIVARRAVAAAAAAPTTPPPCGAPDRVRRGGINEPRSRLRRYASAPAAATHTSADGPWTAKSRPKRGTRTAKWAPDWEWSATRRSAVRRASLRQSPARD</sequence>
<dbReference type="Proteomes" id="UP000218209">
    <property type="component" value="Unassembled WGS sequence"/>
</dbReference>
<name>A0A1X6NPQ6_PORUM</name>
<keyword evidence="3" id="KW-1185">Reference proteome</keyword>
<dbReference type="PROSITE" id="PS51257">
    <property type="entry name" value="PROKAR_LIPOPROTEIN"/>
    <property type="match status" value="1"/>
</dbReference>
<evidence type="ECO:0000313" key="3">
    <source>
        <dbReference type="Proteomes" id="UP000218209"/>
    </source>
</evidence>
<feature type="region of interest" description="Disordered" evidence="1">
    <location>
        <begin position="419"/>
        <end position="504"/>
    </location>
</feature>
<evidence type="ECO:0000256" key="1">
    <source>
        <dbReference type="SAM" id="MobiDB-lite"/>
    </source>
</evidence>
<feature type="region of interest" description="Disordered" evidence="1">
    <location>
        <begin position="178"/>
        <end position="197"/>
    </location>
</feature>
<evidence type="ECO:0000313" key="2">
    <source>
        <dbReference type="EMBL" id="OSX70510.1"/>
    </source>
</evidence>
<feature type="compositionally biased region" description="Basic and acidic residues" evidence="1">
    <location>
        <begin position="260"/>
        <end position="273"/>
    </location>
</feature>
<feature type="compositionally biased region" description="Basic and acidic residues" evidence="1">
    <location>
        <begin position="308"/>
        <end position="323"/>
    </location>
</feature>
<feature type="region of interest" description="Disordered" evidence="1">
    <location>
        <begin position="82"/>
        <end position="107"/>
    </location>
</feature>
<dbReference type="AlphaFoldDB" id="A0A1X6NPQ6"/>
<dbReference type="EMBL" id="KV919246">
    <property type="protein sequence ID" value="OSX70510.1"/>
    <property type="molecule type" value="Genomic_DNA"/>
</dbReference>
<feature type="compositionally biased region" description="Low complexity" evidence="1">
    <location>
        <begin position="97"/>
        <end position="107"/>
    </location>
</feature>
<gene>
    <name evidence="2" type="ORF">BU14_0736s0003</name>
</gene>
<feature type="region of interest" description="Disordered" evidence="1">
    <location>
        <begin position="32"/>
        <end position="66"/>
    </location>
</feature>
<proteinExistence type="predicted"/>
<feature type="compositionally biased region" description="Low complexity" evidence="1">
    <location>
        <begin position="448"/>
        <end position="459"/>
    </location>
</feature>
<organism evidence="2 3">
    <name type="scientific">Porphyra umbilicalis</name>
    <name type="common">Purple laver</name>
    <name type="synonym">Red alga</name>
    <dbReference type="NCBI Taxonomy" id="2786"/>
    <lineage>
        <taxon>Eukaryota</taxon>
        <taxon>Rhodophyta</taxon>
        <taxon>Bangiophyceae</taxon>
        <taxon>Bangiales</taxon>
        <taxon>Bangiaceae</taxon>
        <taxon>Porphyra</taxon>
    </lineage>
</organism>
<reference evidence="2 3" key="1">
    <citation type="submission" date="2017-03" db="EMBL/GenBank/DDBJ databases">
        <title>WGS assembly of Porphyra umbilicalis.</title>
        <authorList>
            <person name="Brawley S.H."/>
            <person name="Blouin N.A."/>
            <person name="Ficko-Blean E."/>
            <person name="Wheeler G.L."/>
            <person name="Lohr M."/>
            <person name="Goodson H.V."/>
            <person name="Jenkins J.W."/>
            <person name="Blaby-Haas C.E."/>
            <person name="Helliwell K.E."/>
            <person name="Chan C."/>
            <person name="Marriage T."/>
            <person name="Bhattacharya D."/>
            <person name="Klein A.S."/>
            <person name="Badis Y."/>
            <person name="Brodie J."/>
            <person name="Cao Y."/>
            <person name="Collen J."/>
            <person name="Dittami S.M."/>
            <person name="Gachon C.M."/>
            <person name="Green B.R."/>
            <person name="Karpowicz S."/>
            <person name="Kim J.W."/>
            <person name="Kudahl U."/>
            <person name="Lin S."/>
            <person name="Michel G."/>
            <person name="Mittag M."/>
            <person name="Olson B.J."/>
            <person name="Pangilinan J."/>
            <person name="Peng Y."/>
            <person name="Qiu H."/>
            <person name="Shu S."/>
            <person name="Singer J.T."/>
            <person name="Smith A.G."/>
            <person name="Sprecher B.N."/>
            <person name="Wagner V."/>
            <person name="Wang W."/>
            <person name="Wang Z.-Y."/>
            <person name="Yan J."/>
            <person name="Yarish C."/>
            <person name="Zoeuner-Riek S."/>
            <person name="Zhuang Y."/>
            <person name="Zou Y."/>
            <person name="Lindquist E.A."/>
            <person name="Grimwood J."/>
            <person name="Barry K."/>
            <person name="Rokhsar D.S."/>
            <person name="Schmutz J."/>
            <person name="Stiller J.W."/>
            <person name="Grossman A.R."/>
            <person name="Prochnik S.E."/>
        </authorList>
    </citation>
    <scope>NUCLEOTIDE SEQUENCE [LARGE SCALE GENOMIC DNA]</scope>
    <source>
        <strain evidence="2">4086291</strain>
    </source>
</reference>